<keyword evidence="2" id="KW-0285">Flavoprotein</keyword>
<sequence length="627" mass="69841">MQTPETPVRPKRILIVGAGPAGLVTLRNLVELGSFERVELVERRDDVAGVWYLDRPPAKNDICPRFPSPAYPGLVGNVLPEFLSYHGFPFPPPAEYDPENRQHQPFPTLTETHNYLKAFAKPFIEDGRLRLAKEVVRVEERPVSPSGDGNTKDKWRVVLRDWADPGNPGKELEELWDAVVVCVGWYDNPLWPDTQGLDKVKEKGLARHARAWRGPEGWEAKRTLVIGNANSSNDIAAQLAPYTSSTSPVYRSIRRPNFPGFVSLPDERIEDVPPVKRYILYTTHSTSAEPTYKVKVELEGGRIIDDIDAVWVGTGYKPYIPWLHVLPPPFPDPELDVARQANQTVPIMSLVRFNIPENLIETDSNKPTTSNWHARIPLLYRHIMYAPSPSLAFILTTMAYTPFTIADLGSLWLGLAWSEDEDAGTSVGAATVNGDIANGHADDYSQKVVKRVTYPETLEERLKFEKVRLELIESGRREAAASSSSEETATNGTTDTSTTNDAPSNNLHLGTTLATFSPTSTLISAWVRGTNGNTPSALNSYSVLGAYEEEYARMMREEVVKARPELGAEQVLWSGSGSKDELYKTLGGGLPKWNPERTKKREGIYPAKLASLVWMRERGQGGNREVQ</sequence>
<feature type="compositionally biased region" description="Low complexity" evidence="5">
    <location>
        <begin position="480"/>
        <end position="502"/>
    </location>
</feature>
<dbReference type="InterPro" id="IPR020946">
    <property type="entry name" value="Flavin_mOase-like"/>
</dbReference>
<dbReference type="InterPro" id="IPR036188">
    <property type="entry name" value="FAD/NAD-bd_sf"/>
</dbReference>
<dbReference type="EMBL" id="JBANRG010000059">
    <property type="protein sequence ID" value="KAK7442220.1"/>
    <property type="molecule type" value="Genomic_DNA"/>
</dbReference>
<name>A0ABR1IZX1_9AGAR</name>
<dbReference type="Pfam" id="PF00743">
    <property type="entry name" value="FMO-like"/>
    <property type="match status" value="1"/>
</dbReference>
<evidence type="ECO:0000256" key="4">
    <source>
        <dbReference type="ARBA" id="ARBA00023002"/>
    </source>
</evidence>
<gene>
    <name evidence="6" type="ORF">VKT23_016191</name>
</gene>
<keyword evidence="3" id="KW-0274">FAD</keyword>
<protein>
    <recommendedName>
        <fullName evidence="8">FAD/NAD(P)-binding domain-containing protein</fullName>
    </recommendedName>
</protein>
<feature type="region of interest" description="Disordered" evidence="5">
    <location>
        <begin position="475"/>
        <end position="511"/>
    </location>
</feature>
<evidence type="ECO:0000256" key="1">
    <source>
        <dbReference type="ARBA" id="ARBA00009183"/>
    </source>
</evidence>
<dbReference type="InterPro" id="IPR050346">
    <property type="entry name" value="FMO-like"/>
</dbReference>
<comment type="caution">
    <text evidence="6">The sequence shown here is derived from an EMBL/GenBank/DDBJ whole genome shotgun (WGS) entry which is preliminary data.</text>
</comment>
<keyword evidence="7" id="KW-1185">Reference proteome</keyword>
<organism evidence="6 7">
    <name type="scientific">Marasmiellus scandens</name>
    <dbReference type="NCBI Taxonomy" id="2682957"/>
    <lineage>
        <taxon>Eukaryota</taxon>
        <taxon>Fungi</taxon>
        <taxon>Dikarya</taxon>
        <taxon>Basidiomycota</taxon>
        <taxon>Agaricomycotina</taxon>
        <taxon>Agaricomycetes</taxon>
        <taxon>Agaricomycetidae</taxon>
        <taxon>Agaricales</taxon>
        <taxon>Marasmiineae</taxon>
        <taxon>Omphalotaceae</taxon>
        <taxon>Marasmiellus</taxon>
    </lineage>
</organism>
<evidence type="ECO:0000256" key="2">
    <source>
        <dbReference type="ARBA" id="ARBA00022630"/>
    </source>
</evidence>
<evidence type="ECO:0008006" key="8">
    <source>
        <dbReference type="Google" id="ProtNLM"/>
    </source>
</evidence>
<evidence type="ECO:0000313" key="6">
    <source>
        <dbReference type="EMBL" id="KAK7442220.1"/>
    </source>
</evidence>
<dbReference type="PRINTS" id="PR00368">
    <property type="entry name" value="FADPNR"/>
</dbReference>
<reference evidence="6 7" key="1">
    <citation type="submission" date="2024-01" db="EMBL/GenBank/DDBJ databases">
        <title>A draft genome for the cacao thread blight pathogen Marasmiellus scandens.</title>
        <authorList>
            <person name="Baruah I.K."/>
            <person name="Leung J."/>
            <person name="Bukari Y."/>
            <person name="Amoako-Attah I."/>
            <person name="Meinhardt L.W."/>
            <person name="Bailey B.A."/>
            <person name="Cohen S.P."/>
        </authorList>
    </citation>
    <scope>NUCLEOTIDE SEQUENCE [LARGE SCALE GENOMIC DNA]</scope>
    <source>
        <strain evidence="6 7">GH-19</strain>
    </source>
</reference>
<evidence type="ECO:0000256" key="5">
    <source>
        <dbReference type="SAM" id="MobiDB-lite"/>
    </source>
</evidence>
<accession>A0ABR1IZX1</accession>
<comment type="similarity">
    <text evidence="1">Belongs to the FMO family.</text>
</comment>
<evidence type="ECO:0000313" key="7">
    <source>
        <dbReference type="Proteomes" id="UP001498398"/>
    </source>
</evidence>
<keyword evidence="4" id="KW-0560">Oxidoreductase</keyword>
<dbReference type="SUPFAM" id="SSF51905">
    <property type="entry name" value="FAD/NAD(P)-binding domain"/>
    <property type="match status" value="1"/>
</dbReference>
<dbReference type="Proteomes" id="UP001498398">
    <property type="component" value="Unassembled WGS sequence"/>
</dbReference>
<dbReference type="PANTHER" id="PTHR23023">
    <property type="entry name" value="DIMETHYLANILINE MONOOXYGENASE"/>
    <property type="match status" value="1"/>
</dbReference>
<proteinExistence type="inferred from homology"/>
<evidence type="ECO:0000256" key="3">
    <source>
        <dbReference type="ARBA" id="ARBA00022827"/>
    </source>
</evidence>
<dbReference type="Gene3D" id="3.50.50.60">
    <property type="entry name" value="FAD/NAD(P)-binding domain"/>
    <property type="match status" value="2"/>
</dbReference>